<dbReference type="InterPro" id="IPR044492">
    <property type="entry name" value="P_typ_ATPase_HD_dom"/>
</dbReference>
<evidence type="ECO:0000256" key="5">
    <source>
        <dbReference type="ARBA" id="ARBA00022967"/>
    </source>
</evidence>
<evidence type="ECO:0000259" key="10">
    <source>
        <dbReference type="PROSITE" id="PS50846"/>
    </source>
</evidence>
<dbReference type="InterPro" id="IPR023299">
    <property type="entry name" value="ATPase_P-typ_cyto_dom_N"/>
</dbReference>
<feature type="transmembrane region" description="Helical" evidence="9">
    <location>
        <begin position="957"/>
        <end position="980"/>
    </location>
</feature>
<dbReference type="Gene3D" id="3.40.50.1000">
    <property type="entry name" value="HAD superfamily/HAD-like"/>
    <property type="match status" value="1"/>
</dbReference>
<comment type="caution">
    <text evidence="11">The sequence shown here is derived from an EMBL/GenBank/DDBJ whole genome shotgun (WGS) entry which is preliminary data.</text>
</comment>
<dbReference type="Pfam" id="PF00122">
    <property type="entry name" value="E1-E2_ATPase"/>
    <property type="match status" value="1"/>
</dbReference>
<feature type="transmembrane region" description="Helical" evidence="9">
    <location>
        <begin position="240"/>
        <end position="265"/>
    </location>
</feature>
<evidence type="ECO:0000256" key="9">
    <source>
        <dbReference type="SAM" id="Phobius"/>
    </source>
</evidence>
<dbReference type="SUPFAM" id="SSF81653">
    <property type="entry name" value="Calcium ATPase, transduction domain A"/>
    <property type="match status" value="1"/>
</dbReference>
<evidence type="ECO:0000256" key="3">
    <source>
        <dbReference type="ARBA" id="ARBA00022692"/>
    </source>
</evidence>
<dbReference type="PANTHER" id="PTHR43520:SF8">
    <property type="entry name" value="P-TYPE CU(+) TRANSPORTER"/>
    <property type="match status" value="1"/>
</dbReference>
<dbReference type="PANTHER" id="PTHR43520">
    <property type="entry name" value="ATP7, ISOFORM B"/>
    <property type="match status" value="1"/>
</dbReference>
<dbReference type="InterPro" id="IPR018303">
    <property type="entry name" value="ATPase_P-typ_P_site"/>
</dbReference>
<proteinExistence type="inferred from homology"/>
<dbReference type="SFLD" id="SFLDG00002">
    <property type="entry name" value="C1.7:_P-type_atpase_like"/>
    <property type="match status" value="1"/>
</dbReference>
<dbReference type="Proteomes" id="UP001642484">
    <property type="component" value="Unassembled WGS sequence"/>
</dbReference>
<organism evidence="11 12">
    <name type="scientific">Durusdinium trenchii</name>
    <dbReference type="NCBI Taxonomy" id="1381693"/>
    <lineage>
        <taxon>Eukaryota</taxon>
        <taxon>Sar</taxon>
        <taxon>Alveolata</taxon>
        <taxon>Dinophyceae</taxon>
        <taxon>Suessiales</taxon>
        <taxon>Symbiodiniaceae</taxon>
        <taxon>Durusdinium</taxon>
    </lineage>
</organism>
<evidence type="ECO:0000313" key="11">
    <source>
        <dbReference type="EMBL" id="CAK9114650.1"/>
    </source>
</evidence>
<evidence type="ECO:0000256" key="8">
    <source>
        <dbReference type="SAM" id="MobiDB-lite"/>
    </source>
</evidence>
<accession>A0ABP0SQW0</accession>
<evidence type="ECO:0000256" key="2">
    <source>
        <dbReference type="ARBA" id="ARBA00006024"/>
    </source>
</evidence>
<name>A0ABP0SQW0_9DINO</name>
<evidence type="ECO:0000313" key="12">
    <source>
        <dbReference type="Proteomes" id="UP001642484"/>
    </source>
</evidence>
<feature type="transmembrane region" description="Helical" evidence="9">
    <location>
        <begin position="452"/>
        <end position="472"/>
    </location>
</feature>
<evidence type="ECO:0000256" key="7">
    <source>
        <dbReference type="ARBA" id="ARBA00023136"/>
    </source>
</evidence>
<feature type="transmembrane region" description="Helical" evidence="9">
    <location>
        <begin position="492"/>
        <end position="519"/>
    </location>
</feature>
<dbReference type="CDD" id="cd00371">
    <property type="entry name" value="HMA"/>
    <property type="match status" value="1"/>
</dbReference>
<evidence type="ECO:0000256" key="1">
    <source>
        <dbReference type="ARBA" id="ARBA00004127"/>
    </source>
</evidence>
<feature type="domain" description="HMA" evidence="10">
    <location>
        <begin position="7"/>
        <end position="78"/>
    </location>
</feature>
<dbReference type="Gene3D" id="2.70.150.10">
    <property type="entry name" value="Calcium-transporting ATPase, cytoplasmic transduction domain A"/>
    <property type="match status" value="1"/>
</dbReference>
<dbReference type="InterPro" id="IPR006121">
    <property type="entry name" value="HMA_dom"/>
</dbReference>
<reference evidence="11 12" key="1">
    <citation type="submission" date="2024-02" db="EMBL/GenBank/DDBJ databases">
        <authorList>
            <person name="Chen Y."/>
            <person name="Shah S."/>
            <person name="Dougan E. K."/>
            <person name="Thang M."/>
            <person name="Chan C."/>
        </authorList>
    </citation>
    <scope>NUCLEOTIDE SEQUENCE [LARGE SCALE GENOMIC DNA]</scope>
</reference>
<keyword evidence="6 9" id="KW-1133">Transmembrane helix</keyword>
<evidence type="ECO:0000256" key="6">
    <source>
        <dbReference type="ARBA" id="ARBA00022989"/>
    </source>
</evidence>
<feature type="transmembrane region" description="Helical" evidence="9">
    <location>
        <begin position="200"/>
        <end position="220"/>
    </location>
</feature>
<feature type="region of interest" description="Disordered" evidence="8">
    <location>
        <begin position="619"/>
        <end position="644"/>
    </location>
</feature>
<dbReference type="InterPro" id="IPR036412">
    <property type="entry name" value="HAD-like_sf"/>
</dbReference>
<dbReference type="Gene3D" id="3.40.1110.10">
    <property type="entry name" value="Calcium-transporting ATPase, cytoplasmic domain N"/>
    <property type="match status" value="1"/>
</dbReference>
<dbReference type="PROSITE" id="PS00154">
    <property type="entry name" value="ATPASE_E1_E2"/>
    <property type="match status" value="1"/>
</dbReference>
<dbReference type="SUPFAM" id="SSF55008">
    <property type="entry name" value="HMA, heavy metal-associated domain"/>
    <property type="match status" value="1"/>
</dbReference>
<dbReference type="SUPFAM" id="SSF81665">
    <property type="entry name" value="Calcium ATPase, transmembrane domain M"/>
    <property type="match status" value="1"/>
</dbReference>
<comment type="subcellular location">
    <subcellularLocation>
        <location evidence="1">Endomembrane system</location>
        <topology evidence="1">Multi-pass membrane protein</topology>
    </subcellularLocation>
</comment>
<keyword evidence="4" id="KW-0479">Metal-binding</keyword>
<dbReference type="SUPFAM" id="SSF81660">
    <property type="entry name" value="Metal cation-transporting ATPase, ATP-binding domain N"/>
    <property type="match status" value="1"/>
</dbReference>
<keyword evidence="12" id="KW-1185">Reference proteome</keyword>
<dbReference type="Pfam" id="PF00403">
    <property type="entry name" value="HMA"/>
    <property type="match status" value="1"/>
</dbReference>
<evidence type="ECO:0000256" key="4">
    <source>
        <dbReference type="ARBA" id="ARBA00022723"/>
    </source>
</evidence>
<feature type="transmembrane region" description="Helical" evidence="9">
    <location>
        <begin position="166"/>
        <end position="188"/>
    </location>
</feature>
<gene>
    <name evidence="11" type="ORF">CCMP2556_LOCUS53005</name>
</gene>
<dbReference type="Gene3D" id="3.30.70.100">
    <property type="match status" value="1"/>
</dbReference>
<protein>
    <recommendedName>
        <fullName evidence="10">HMA domain-containing protein</fullName>
    </recommendedName>
</protein>
<dbReference type="PROSITE" id="PS50846">
    <property type="entry name" value="HMA_2"/>
    <property type="match status" value="1"/>
</dbReference>
<keyword evidence="5" id="KW-1278">Translocase</keyword>
<comment type="similarity">
    <text evidence="2">Belongs to the cation transport ATPase (P-type) (TC 3.A.3) family. Type IB subfamily.</text>
</comment>
<dbReference type="InterPro" id="IPR036163">
    <property type="entry name" value="HMA_dom_sf"/>
</dbReference>
<dbReference type="InterPro" id="IPR059000">
    <property type="entry name" value="ATPase_P-type_domA"/>
</dbReference>
<dbReference type="SFLD" id="SFLDF00027">
    <property type="entry name" value="p-type_atpase"/>
    <property type="match status" value="1"/>
</dbReference>
<feature type="transmembrane region" description="Helical" evidence="9">
    <location>
        <begin position="928"/>
        <end position="951"/>
    </location>
</feature>
<dbReference type="SUPFAM" id="SSF56784">
    <property type="entry name" value="HAD-like"/>
    <property type="match status" value="1"/>
</dbReference>
<dbReference type="SFLD" id="SFLDS00003">
    <property type="entry name" value="Haloacid_Dehalogenase"/>
    <property type="match status" value="1"/>
</dbReference>
<sequence length="993" mass="106255">MRQGTSRHAMLQVSGMTCSNCSFAVERAMKQLDFVEQCQVDLINGKASVLYRVEGGAGPVHTAAELCAEVEAIGFDASVLEDFEDSQASSARASLHLLVAGGTGALPDLKSMDGILEVVEDGPGELTIFYDPLRSGARKIVCSLRSQGFEVDTSHASPVKGEGMPLGLPTAVVLTLAVLLFSDVLPCFTRFDKMLHTHIVPGLPCITVILSVLATPVQLYCGCRFHLGAYHAISTGVWDMNVLISLGTALCFAYSFMVTFCMIIASHVAGIECKAPPPSYFETPCFVITTILVGKHLEAWARSGASESLQQLLALRPRCAHVLSAPNGTEVEDMPAQLLEIGDHLQIFPGETAPTDGIMTSDCGYAEFDESLLTGESRPVRKKKGDAIIGGSKCLTGRAEMQVEKLGSGTMLSQIMTLVETAQLTRAPVQRVADAVAQCFVPTIVALSLMTWMAWFLLVYTFNVIPLTAILQGRTSSWPQLDKAFFVLEHGLNVLLIACPCALGLATPTAVMAATGVAARCGILVRSGAEPLELGSKVKAVVLDKTGTLTLGRPSVVGTSIVCPWTLEDRVWERLLRAFRQHRADADGDTSTGHRARKFSLVADLPAAWLTPSDAELRERTRVRSPSCNSETSTSASEEEGDARLRLSMPGSSAAVARDHLRQEAEKALWWAIGSAEISSEHPVAKELVEIAGQKARSALSKPSSFENMTGVGLQCVLPGNLHVQVASAQHILGKGSPQSLVAWVEAQMSSGATVVAVAVEEVPLAAVALRDKLAPFARTCVAQLELSNVQVWMCTGDHRVAAEAVARECGIDAGRVVAQALPADKVKLVKTLQEKCYLPGEKETRNIVAMVGDGINDAPALAAADVGVAIGAGQNVVCRCHVAPRTNVGTCEIRQVTVEAADLVLVRSDLRDLLAFFALAKETLRTIWFNFLWAFLFNTCALPLAAGMFWRYGVLINPQIACTLMLGSSLFVVFSSLLLKRFVPPPLDSPPV</sequence>
<dbReference type="InterPro" id="IPR008250">
    <property type="entry name" value="ATPase_P-typ_transduc_dom_A_sf"/>
</dbReference>
<keyword evidence="3 9" id="KW-0812">Transmembrane</keyword>
<dbReference type="InterPro" id="IPR023214">
    <property type="entry name" value="HAD_sf"/>
</dbReference>
<dbReference type="NCBIfam" id="TIGR01494">
    <property type="entry name" value="ATPase_P-type"/>
    <property type="match status" value="1"/>
</dbReference>
<dbReference type="EMBL" id="CAXAMN010028028">
    <property type="protein sequence ID" value="CAK9114650.1"/>
    <property type="molecule type" value="Genomic_DNA"/>
</dbReference>
<dbReference type="InterPro" id="IPR023298">
    <property type="entry name" value="ATPase_P-typ_TM_dom_sf"/>
</dbReference>
<dbReference type="InterPro" id="IPR001757">
    <property type="entry name" value="P_typ_ATPase"/>
</dbReference>
<dbReference type="Pfam" id="PF00702">
    <property type="entry name" value="Hydrolase"/>
    <property type="match status" value="1"/>
</dbReference>
<keyword evidence="7 9" id="KW-0472">Membrane</keyword>
<dbReference type="PRINTS" id="PR00119">
    <property type="entry name" value="CATATPASE"/>
</dbReference>